<dbReference type="eggNOG" id="COG3915">
    <property type="taxonomic scope" value="Bacteria"/>
</dbReference>
<keyword evidence="3" id="KW-1185">Reference proteome</keyword>
<dbReference type="EMBL" id="AAOT01000031">
    <property type="protein sequence ID" value="EAR50328.1"/>
    <property type="molecule type" value="Genomic_DNA"/>
</dbReference>
<dbReference type="InterPro" id="IPR036374">
    <property type="entry name" value="OxRdtase_Mopterin-bd_sf"/>
</dbReference>
<reference evidence="2 3" key="1">
    <citation type="journal article" date="2010" name="J. Bacteriol.">
        <title>Genome sequences of Oceanicola granulosus HTCC2516(T) and Oceanicola batsensis HTCC2597(TDelta).</title>
        <authorList>
            <person name="Thrash J.C."/>
            <person name="Cho J.C."/>
            <person name="Vergin K.L."/>
            <person name="Giovannoni S.J."/>
        </authorList>
    </citation>
    <scope>NUCLEOTIDE SEQUENCE [LARGE SCALE GENOMIC DNA]</scope>
    <source>
        <strain evidence="3">ATCC BAA-861 / DSM 15982 / KCTC 12143 / HTCC2516</strain>
    </source>
</reference>
<dbReference type="HOGENOM" id="CLU_110165_3_0_5"/>
<organism evidence="2 3">
    <name type="scientific">Oceanicola granulosus (strain ATCC BAA-861 / DSM 15982 / KCTC 12143 / HTCC2516)</name>
    <dbReference type="NCBI Taxonomy" id="314256"/>
    <lineage>
        <taxon>Bacteria</taxon>
        <taxon>Pseudomonadati</taxon>
        <taxon>Pseudomonadota</taxon>
        <taxon>Alphaproteobacteria</taxon>
        <taxon>Rhodobacterales</taxon>
        <taxon>Roseobacteraceae</taxon>
        <taxon>Oceanicola</taxon>
    </lineage>
</organism>
<dbReference type="Gene3D" id="3.90.420.10">
    <property type="entry name" value="Oxidoreductase, molybdopterin-binding domain"/>
    <property type="match status" value="1"/>
</dbReference>
<dbReference type="AlphaFoldDB" id="Q2CCA5"/>
<comment type="caution">
    <text evidence="2">The sequence shown here is derived from an EMBL/GenBank/DDBJ whole genome shotgun (WGS) entry which is preliminary data.</text>
</comment>
<dbReference type="Pfam" id="PF00174">
    <property type="entry name" value="Oxidored_molyb"/>
    <property type="match status" value="1"/>
</dbReference>
<evidence type="ECO:0000313" key="3">
    <source>
        <dbReference type="Proteomes" id="UP000003635"/>
    </source>
</evidence>
<dbReference type="InterPro" id="IPR000572">
    <property type="entry name" value="OxRdtase_Mopterin-bd_dom"/>
</dbReference>
<evidence type="ECO:0000259" key="1">
    <source>
        <dbReference type="Pfam" id="PF00174"/>
    </source>
</evidence>
<sequence>MVVGSVLAVLAAQAGAETVLTINGAEPREYTLEQLEEMPQAEYETTNAFVGEPTTFSGPLLRDLLAEDELPEDAEITLRAINDYEVDVPLSDAMTYDVIIATRMDGKHMSVRERGPLWVMYPISDHPELEDSIYSSRLIWQLVAINTE</sequence>
<accession>Q2CCA5</accession>
<feature type="domain" description="Oxidoreductase molybdopterin-binding" evidence="1">
    <location>
        <begin position="20"/>
        <end position="122"/>
    </location>
</feature>
<protein>
    <submittedName>
        <fullName evidence="2">Uncharacterized protein conserved in bacteria</fullName>
    </submittedName>
</protein>
<evidence type="ECO:0000313" key="2">
    <source>
        <dbReference type="EMBL" id="EAR50328.1"/>
    </source>
</evidence>
<name>Q2CCA5_OCEGH</name>
<gene>
    <name evidence="2" type="ORF">OG2516_07273</name>
</gene>
<dbReference type="STRING" id="314256.OG2516_07273"/>
<dbReference type="Proteomes" id="UP000003635">
    <property type="component" value="Unassembled WGS sequence"/>
</dbReference>
<dbReference type="SUPFAM" id="SSF56524">
    <property type="entry name" value="Oxidoreductase molybdopterin-binding domain"/>
    <property type="match status" value="1"/>
</dbReference>
<proteinExistence type="predicted"/>